<dbReference type="RefSeq" id="WP_121390133.1">
    <property type="nucleotide sequence ID" value="NZ_RCDD01000001.1"/>
</dbReference>
<sequence length="300" mass="30597">MTTIGVDVGGTSVRAGVVDDAGVVLATAHGSSREDVDDEICRVVGELRAEHAVIAVGLAVAGFVASDRRTVLFAPHLPWRASAVADRLAQRIGLPVVLEHDANAAAVAEYRFGGLRGARVGLLVALGTGIGAALLIDGSVYRGAFGVAPELGHLRLVPDGRECPCGKRGCWERYCSGTALAATARDMGAAESTGREVAQAARAGDPLALAAVDEMARWLGDGLALVADVYDPEVVVIGGGVSGSADLYLDKAVDRYRALMTGTGHRPVARVVRAQRGDEAGMVGAAALAAGWVGGAGRVG</sequence>
<dbReference type="PROSITE" id="PS01125">
    <property type="entry name" value="ROK"/>
    <property type="match status" value="1"/>
</dbReference>
<dbReference type="PANTHER" id="PTHR18964">
    <property type="entry name" value="ROK (REPRESSOR, ORF, KINASE) FAMILY"/>
    <property type="match status" value="1"/>
</dbReference>
<dbReference type="InterPro" id="IPR043129">
    <property type="entry name" value="ATPase_NBD"/>
</dbReference>
<dbReference type="AlphaFoldDB" id="A0A421BAA4"/>
<keyword evidence="2" id="KW-0418">Kinase</keyword>
<evidence type="ECO:0000256" key="1">
    <source>
        <dbReference type="ARBA" id="ARBA00006479"/>
    </source>
</evidence>
<dbReference type="OrthoDB" id="9810372at2"/>
<accession>A0A421BAA4</accession>
<evidence type="ECO:0000313" key="3">
    <source>
        <dbReference type="Proteomes" id="UP000282454"/>
    </source>
</evidence>
<dbReference type="Pfam" id="PF00480">
    <property type="entry name" value="ROK"/>
    <property type="match status" value="1"/>
</dbReference>
<dbReference type="GO" id="GO:0016301">
    <property type="term" value="F:kinase activity"/>
    <property type="evidence" value="ECO:0007669"/>
    <property type="project" value="UniProtKB-KW"/>
</dbReference>
<comment type="similarity">
    <text evidence="1">Belongs to the ROK (NagC/XylR) family.</text>
</comment>
<proteinExistence type="inferred from homology"/>
<dbReference type="SUPFAM" id="SSF53067">
    <property type="entry name" value="Actin-like ATPase domain"/>
    <property type="match status" value="1"/>
</dbReference>
<dbReference type="EMBL" id="RCDD01000001">
    <property type="protein sequence ID" value="RLK61492.1"/>
    <property type="molecule type" value="Genomic_DNA"/>
</dbReference>
<organism evidence="2 3">
    <name type="scientific">Actinokineospora cianjurensis</name>
    <dbReference type="NCBI Taxonomy" id="585224"/>
    <lineage>
        <taxon>Bacteria</taxon>
        <taxon>Bacillati</taxon>
        <taxon>Actinomycetota</taxon>
        <taxon>Actinomycetes</taxon>
        <taxon>Pseudonocardiales</taxon>
        <taxon>Pseudonocardiaceae</taxon>
        <taxon>Actinokineospora</taxon>
    </lineage>
</organism>
<keyword evidence="3" id="KW-1185">Reference proteome</keyword>
<dbReference type="PANTHER" id="PTHR18964:SF173">
    <property type="entry name" value="GLUCOKINASE"/>
    <property type="match status" value="1"/>
</dbReference>
<dbReference type="InterPro" id="IPR000600">
    <property type="entry name" value="ROK"/>
</dbReference>
<dbReference type="Gene3D" id="3.30.420.40">
    <property type="match status" value="2"/>
</dbReference>
<comment type="caution">
    <text evidence="2">The sequence shown here is derived from an EMBL/GenBank/DDBJ whole genome shotgun (WGS) entry which is preliminary data.</text>
</comment>
<gene>
    <name evidence="2" type="ORF">CLV68_2033</name>
</gene>
<protein>
    <submittedName>
        <fullName evidence="2">Glucokinase</fullName>
    </submittedName>
</protein>
<reference evidence="2 3" key="1">
    <citation type="submission" date="2018-10" db="EMBL/GenBank/DDBJ databases">
        <title>Genomic Encyclopedia of Archaeal and Bacterial Type Strains, Phase II (KMG-II): from individual species to whole genera.</title>
        <authorList>
            <person name="Goeker M."/>
        </authorList>
    </citation>
    <scope>NUCLEOTIDE SEQUENCE [LARGE SCALE GENOMIC DNA]</scope>
    <source>
        <strain evidence="2 3">DSM 45657</strain>
    </source>
</reference>
<evidence type="ECO:0000313" key="2">
    <source>
        <dbReference type="EMBL" id="RLK61492.1"/>
    </source>
</evidence>
<dbReference type="Proteomes" id="UP000282454">
    <property type="component" value="Unassembled WGS sequence"/>
</dbReference>
<keyword evidence="2" id="KW-0808">Transferase</keyword>
<dbReference type="InterPro" id="IPR049874">
    <property type="entry name" value="ROK_cs"/>
</dbReference>
<name>A0A421BAA4_9PSEU</name>